<gene>
    <name evidence="2" type="ORF">VNO80_08436</name>
</gene>
<evidence type="ECO:0000313" key="2">
    <source>
        <dbReference type="EMBL" id="KAK7374992.1"/>
    </source>
</evidence>
<keyword evidence="3" id="KW-1185">Reference proteome</keyword>
<feature type="region of interest" description="Disordered" evidence="1">
    <location>
        <begin position="141"/>
        <end position="160"/>
    </location>
</feature>
<reference evidence="2 3" key="1">
    <citation type="submission" date="2024-01" db="EMBL/GenBank/DDBJ databases">
        <title>The genomes of 5 underutilized Papilionoideae crops provide insights into root nodulation and disease resistanc.</title>
        <authorList>
            <person name="Jiang F."/>
        </authorList>
    </citation>
    <scope>NUCLEOTIDE SEQUENCE [LARGE SCALE GENOMIC DNA]</scope>
    <source>
        <strain evidence="2">JINMINGXINNONG_FW02</strain>
        <tissue evidence="2">Leaves</tissue>
    </source>
</reference>
<comment type="caution">
    <text evidence="2">The sequence shown here is derived from an EMBL/GenBank/DDBJ whole genome shotgun (WGS) entry which is preliminary data.</text>
</comment>
<name>A0AAN9NQ89_PHACN</name>
<proteinExistence type="predicted"/>
<organism evidence="2 3">
    <name type="scientific">Phaseolus coccineus</name>
    <name type="common">Scarlet runner bean</name>
    <name type="synonym">Phaseolus multiflorus</name>
    <dbReference type="NCBI Taxonomy" id="3886"/>
    <lineage>
        <taxon>Eukaryota</taxon>
        <taxon>Viridiplantae</taxon>
        <taxon>Streptophyta</taxon>
        <taxon>Embryophyta</taxon>
        <taxon>Tracheophyta</taxon>
        <taxon>Spermatophyta</taxon>
        <taxon>Magnoliopsida</taxon>
        <taxon>eudicotyledons</taxon>
        <taxon>Gunneridae</taxon>
        <taxon>Pentapetalae</taxon>
        <taxon>rosids</taxon>
        <taxon>fabids</taxon>
        <taxon>Fabales</taxon>
        <taxon>Fabaceae</taxon>
        <taxon>Papilionoideae</taxon>
        <taxon>50 kb inversion clade</taxon>
        <taxon>NPAAA clade</taxon>
        <taxon>indigoferoid/millettioid clade</taxon>
        <taxon>Phaseoleae</taxon>
        <taxon>Phaseolus</taxon>
    </lineage>
</organism>
<dbReference type="Proteomes" id="UP001374584">
    <property type="component" value="Unassembled WGS sequence"/>
</dbReference>
<sequence>MQALISIEGLETEVLVGRQNKANGVYKPKRKGSCRGTGQVNINKRVVILIPFHYLLMRRSPTRIERDPPWTRINARKKVKRKALNKPNPLMMGVPAFRLFLLEEASIECALLSSFLLLLELPELTAEEAIRRERAQAISPRQTVRLAHSGTTPVAPATHS</sequence>
<dbReference type="AlphaFoldDB" id="A0AAN9NQ89"/>
<dbReference type="EMBL" id="JAYMYR010000003">
    <property type="protein sequence ID" value="KAK7374992.1"/>
    <property type="molecule type" value="Genomic_DNA"/>
</dbReference>
<evidence type="ECO:0000256" key="1">
    <source>
        <dbReference type="SAM" id="MobiDB-lite"/>
    </source>
</evidence>
<evidence type="ECO:0000313" key="3">
    <source>
        <dbReference type="Proteomes" id="UP001374584"/>
    </source>
</evidence>
<accession>A0AAN9NQ89</accession>
<protein>
    <submittedName>
        <fullName evidence="2">Uncharacterized protein</fullName>
    </submittedName>
</protein>